<protein>
    <submittedName>
        <fullName evidence="3">Uncharacterized protein</fullName>
    </submittedName>
</protein>
<keyword evidence="2" id="KW-1133">Transmembrane helix</keyword>
<reference evidence="3" key="1">
    <citation type="submission" date="2022-03" db="EMBL/GenBank/DDBJ databases">
        <authorList>
            <person name="Brunel B."/>
        </authorList>
    </citation>
    <scope>NUCLEOTIDE SEQUENCE</scope>
    <source>
        <strain evidence="3">STM4922sample</strain>
    </source>
</reference>
<name>A0ABM9EGT0_9HYPH</name>
<evidence type="ECO:0000256" key="1">
    <source>
        <dbReference type="SAM" id="MobiDB-lite"/>
    </source>
</evidence>
<evidence type="ECO:0000313" key="3">
    <source>
        <dbReference type="EMBL" id="CAH2408052.1"/>
    </source>
</evidence>
<proteinExistence type="predicted"/>
<keyword evidence="2" id="KW-0812">Transmembrane</keyword>
<keyword evidence="2" id="KW-0472">Membrane</keyword>
<dbReference type="RefSeq" id="WP_254028162.1">
    <property type="nucleotide sequence ID" value="NZ_CAKXZS010000089.1"/>
</dbReference>
<keyword evidence="4" id="KW-1185">Reference proteome</keyword>
<gene>
    <name evidence="3" type="ORF">MES4922_90035</name>
</gene>
<organism evidence="3 4">
    <name type="scientific">Mesorhizobium ventifaucium</name>
    <dbReference type="NCBI Taxonomy" id="666020"/>
    <lineage>
        <taxon>Bacteria</taxon>
        <taxon>Pseudomonadati</taxon>
        <taxon>Pseudomonadota</taxon>
        <taxon>Alphaproteobacteria</taxon>
        <taxon>Hyphomicrobiales</taxon>
        <taxon>Phyllobacteriaceae</taxon>
        <taxon>Mesorhizobium</taxon>
    </lineage>
</organism>
<evidence type="ECO:0000313" key="4">
    <source>
        <dbReference type="Proteomes" id="UP001152604"/>
    </source>
</evidence>
<evidence type="ECO:0000256" key="2">
    <source>
        <dbReference type="SAM" id="Phobius"/>
    </source>
</evidence>
<feature type="transmembrane region" description="Helical" evidence="2">
    <location>
        <begin position="25"/>
        <end position="47"/>
    </location>
</feature>
<dbReference type="Proteomes" id="UP001152604">
    <property type="component" value="Unassembled WGS sequence"/>
</dbReference>
<comment type="caution">
    <text evidence="3">The sequence shown here is derived from an EMBL/GenBank/DDBJ whole genome shotgun (WGS) entry which is preliminary data.</text>
</comment>
<sequence>MSLDRDWESIRPDRNYSAVHVGMGILRITLLFGSAAVALALIATPLLESRTRSGRDDFAGGLDRMSTGSVGSTGTGSSGRRETYTLRRSVLQPLPTSICVIRDNGQRSGDCCTGQSGAFIAC</sequence>
<accession>A0ABM9EGT0</accession>
<feature type="region of interest" description="Disordered" evidence="1">
    <location>
        <begin position="58"/>
        <end position="86"/>
    </location>
</feature>
<dbReference type="EMBL" id="CAKXZS010000089">
    <property type="protein sequence ID" value="CAH2408052.1"/>
    <property type="molecule type" value="Genomic_DNA"/>
</dbReference>